<accession>A0A2W5KA77</accession>
<proteinExistence type="predicted"/>
<evidence type="ECO:0000313" key="1">
    <source>
        <dbReference type="EMBL" id="PZQ12348.1"/>
    </source>
</evidence>
<organism evidence="1 2">
    <name type="scientific">Ancylobacter novellus</name>
    <name type="common">Thiobacillus novellus</name>
    <dbReference type="NCBI Taxonomy" id="921"/>
    <lineage>
        <taxon>Bacteria</taxon>
        <taxon>Pseudomonadati</taxon>
        <taxon>Pseudomonadota</taxon>
        <taxon>Alphaproteobacteria</taxon>
        <taxon>Hyphomicrobiales</taxon>
        <taxon>Xanthobacteraceae</taxon>
        <taxon>Ancylobacter</taxon>
    </lineage>
</organism>
<protein>
    <submittedName>
        <fullName evidence="1">Uncharacterized protein</fullName>
    </submittedName>
</protein>
<comment type="caution">
    <text evidence="1">The sequence shown here is derived from an EMBL/GenBank/DDBJ whole genome shotgun (WGS) entry which is preliminary data.</text>
</comment>
<name>A0A2W5KA77_ANCNO</name>
<reference evidence="1 2" key="1">
    <citation type="submission" date="2017-08" db="EMBL/GenBank/DDBJ databases">
        <title>Infants hospitalized years apart are colonized by the same room-sourced microbial strains.</title>
        <authorList>
            <person name="Brooks B."/>
            <person name="Olm M.R."/>
            <person name="Firek B.A."/>
            <person name="Baker R."/>
            <person name="Thomas B.C."/>
            <person name="Morowitz M.J."/>
            <person name="Banfield J.F."/>
        </authorList>
    </citation>
    <scope>NUCLEOTIDE SEQUENCE [LARGE SCALE GENOMIC DNA]</scope>
    <source>
        <strain evidence="1">S2_005_003_R2_43</strain>
    </source>
</reference>
<dbReference type="Proteomes" id="UP000249577">
    <property type="component" value="Unassembled WGS sequence"/>
</dbReference>
<dbReference type="AlphaFoldDB" id="A0A2W5KA77"/>
<sequence length="180" mass="20213">MAAEDSTVTEVRKSLRAEPIPLTERERRLHGAGLRLRTPLREAMTVVLGKGTQGRSSDVCEIRNEIAPECWGVIGENFFFGERRWVAVTASGDLFLGLRKLDLLRICERLTALDRSVLLLEEDDVRWLATYWGPRRLLPRPEDLPPRLQRAVAPLFVVASGQRKPPAFDEDKPSGGTARA</sequence>
<gene>
    <name evidence="1" type="ORF">DI565_16085</name>
</gene>
<evidence type="ECO:0000313" key="2">
    <source>
        <dbReference type="Proteomes" id="UP000249577"/>
    </source>
</evidence>
<dbReference type="EMBL" id="QFPN01000009">
    <property type="protein sequence ID" value="PZQ12348.1"/>
    <property type="molecule type" value="Genomic_DNA"/>
</dbReference>